<dbReference type="InterPro" id="IPR006127">
    <property type="entry name" value="ZnuA-like"/>
</dbReference>
<keyword evidence="4" id="KW-0732">Signal</keyword>
<keyword evidence="8" id="KW-1185">Reference proteome</keyword>
<dbReference type="GO" id="GO:0007155">
    <property type="term" value="P:cell adhesion"/>
    <property type="evidence" value="ECO:0007669"/>
    <property type="project" value="InterPro"/>
</dbReference>
<evidence type="ECO:0000313" key="8">
    <source>
        <dbReference type="Proteomes" id="UP000266615"/>
    </source>
</evidence>
<keyword evidence="2 5" id="KW-0813">Transport</keyword>
<dbReference type="OrthoDB" id="9810636at2"/>
<reference evidence="7 8" key="1">
    <citation type="submission" date="2018-09" db="EMBL/GenBank/DDBJ databases">
        <title>Nesterenkonia natronophila sp. nov., an alkaliphilic actinobacteriume isolated from a soda lake, and emended description of the genus Nesterenkonia.</title>
        <authorList>
            <person name="Menes R.J."/>
            <person name="Iriarte A."/>
        </authorList>
    </citation>
    <scope>NUCLEOTIDE SEQUENCE [LARGE SCALE GENOMIC DNA]</scope>
    <source>
        <strain evidence="7 8">M8</strain>
    </source>
</reference>
<dbReference type="InterPro" id="IPR050492">
    <property type="entry name" value="Bact_metal-bind_prot9"/>
</dbReference>
<dbReference type="Pfam" id="PF01297">
    <property type="entry name" value="ZnuA"/>
    <property type="match status" value="1"/>
</dbReference>
<dbReference type="Gene3D" id="3.40.50.1980">
    <property type="entry name" value="Nitrogenase molybdenum iron protein domain"/>
    <property type="match status" value="2"/>
</dbReference>
<dbReference type="EMBL" id="QYZP01000001">
    <property type="protein sequence ID" value="RJN33057.1"/>
    <property type="molecule type" value="Genomic_DNA"/>
</dbReference>
<evidence type="ECO:0000256" key="4">
    <source>
        <dbReference type="ARBA" id="ARBA00022729"/>
    </source>
</evidence>
<dbReference type="SUPFAM" id="SSF53807">
    <property type="entry name" value="Helical backbone' metal receptor"/>
    <property type="match status" value="1"/>
</dbReference>
<dbReference type="GO" id="GO:0030313">
    <property type="term" value="C:cell envelope"/>
    <property type="evidence" value="ECO:0007669"/>
    <property type="project" value="UniProtKB-SubCell"/>
</dbReference>
<evidence type="ECO:0000256" key="5">
    <source>
        <dbReference type="RuleBase" id="RU003512"/>
    </source>
</evidence>
<dbReference type="InterPro" id="IPR006128">
    <property type="entry name" value="Lipoprotein_PsaA-like"/>
</dbReference>
<evidence type="ECO:0000256" key="2">
    <source>
        <dbReference type="ARBA" id="ARBA00022448"/>
    </source>
</evidence>
<evidence type="ECO:0000313" key="7">
    <source>
        <dbReference type="EMBL" id="RJN33057.1"/>
    </source>
</evidence>
<proteinExistence type="inferred from homology"/>
<dbReference type="RefSeq" id="WP_119902101.1">
    <property type="nucleotide sequence ID" value="NZ_QYZP01000001.1"/>
</dbReference>
<comment type="subcellular location">
    <subcellularLocation>
        <location evidence="1">Cell envelope</location>
    </subcellularLocation>
</comment>
<feature type="region of interest" description="Disordered" evidence="6">
    <location>
        <begin position="119"/>
        <end position="138"/>
    </location>
</feature>
<gene>
    <name evidence="7" type="ORF">D3250_04465</name>
</gene>
<dbReference type="GO" id="GO:0046872">
    <property type="term" value="F:metal ion binding"/>
    <property type="evidence" value="ECO:0007669"/>
    <property type="project" value="UniProtKB-KW"/>
</dbReference>
<organism evidence="7 8">
    <name type="scientific">Nesterenkonia natronophila</name>
    <dbReference type="NCBI Taxonomy" id="2174932"/>
    <lineage>
        <taxon>Bacteria</taxon>
        <taxon>Bacillati</taxon>
        <taxon>Actinomycetota</taxon>
        <taxon>Actinomycetes</taxon>
        <taxon>Micrococcales</taxon>
        <taxon>Micrococcaceae</taxon>
        <taxon>Nesterenkonia</taxon>
    </lineage>
</organism>
<accession>A0A3A4FD78</accession>
<comment type="similarity">
    <text evidence="5">Belongs to the bacterial solute-binding protein 9 family.</text>
</comment>
<dbReference type="PRINTS" id="PR00690">
    <property type="entry name" value="ADHESNFAMILY"/>
</dbReference>
<dbReference type="Proteomes" id="UP000266615">
    <property type="component" value="Unassembled WGS sequence"/>
</dbReference>
<dbReference type="PRINTS" id="PR00691">
    <property type="entry name" value="ADHESINB"/>
</dbReference>
<sequence>MPKYSLAVPAISILALTGCVQDQPDTTEGTPMVVTTFSVLADMTETIAGDSVQVRSITPIGAEVHEYDPTPSDVQAAADADLIIENGLGLEEWFDQFTAHSDAPTVTASEGMHARPITRLPGHPDDPGTGSHLPTDPHGWISPEQSLIYVDNIESALSELAPADAERFTEHAADYRAELQALAEEFRSHAAAASDPVLVTCEGAFGYLADDLGLTEHYLWPLNAENEGTPQQVEAQIRFIEEHRVETIFCESTVNDAAQSQVAETTGAELAGPLYVDSLTDDDGPAPTHLELLQHTTDTILSQAE</sequence>
<dbReference type="PANTHER" id="PTHR42953:SF1">
    <property type="entry name" value="METAL-BINDING PROTEIN HI_0362-RELATED"/>
    <property type="match status" value="1"/>
</dbReference>
<protein>
    <submittedName>
        <fullName evidence="7">Metal ABC transporter substrate-binding protein</fullName>
    </submittedName>
</protein>
<keyword evidence="3" id="KW-0479">Metal-binding</keyword>
<dbReference type="GO" id="GO:0030001">
    <property type="term" value="P:metal ion transport"/>
    <property type="evidence" value="ECO:0007669"/>
    <property type="project" value="InterPro"/>
</dbReference>
<name>A0A3A4FD78_9MICC</name>
<evidence type="ECO:0000256" key="1">
    <source>
        <dbReference type="ARBA" id="ARBA00004196"/>
    </source>
</evidence>
<dbReference type="InterPro" id="IPR006129">
    <property type="entry name" value="AdhesinB"/>
</dbReference>
<comment type="caution">
    <text evidence="7">The sequence shown here is derived from an EMBL/GenBank/DDBJ whole genome shotgun (WGS) entry which is preliminary data.</text>
</comment>
<evidence type="ECO:0000256" key="3">
    <source>
        <dbReference type="ARBA" id="ARBA00022723"/>
    </source>
</evidence>
<dbReference type="PROSITE" id="PS51257">
    <property type="entry name" value="PROKAR_LIPOPROTEIN"/>
    <property type="match status" value="1"/>
</dbReference>
<evidence type="ECO:0000256" key="6">
    <source>
        <dbReference type="SAM" id="MobiDB-lite"/>
    </source>
</evidence>
<dbReference type="PANTHER" id="PTHR42953">
    <property type="entry name" value="HIGH-AFFINITY ZINC UPTAKE SYSTEM PROTEIN ZNUA-RELATED"/>
    <property type="match status" value="1"/>
</dbReference>
<dbReference type="AlphaFoldDB" id="A0A3A4FD78"/>